<dbReference type="AlphaFoldDB" id="A0A2D2D4N3"/>
<keyword evidence="12" id="KW-1185">Reference proteome</keyword>
<evidence type="ECO:0000256" key="6">
    <source>
        <dbReference type="ARBA" id="ARBA00023268"/>
    </source>
</evidence>
<dbReference type="Pfam" id="PF01966">
    <property type="entry name" value="HD"/>
    <property type="match status" value="1"/>
</dbReference>
<comment type="caution">
    <text evidence="7">Lacks conserved residue(s) required for the propagation of feature annotation.</text>
</comment>
<dbReference type="GO" id="GO:0008081">
    <property type="term" value="F:phosphoric diester hydrolase activity"/>
    <property type="evidence" value="ECO:0007669"/>
    <property type="project" value="UniProtKB-UniRule"/>
</dbReference>
<dbReference type="PANTHER" id="PTHR47320">
    <property type="entry name" value="BIFUNCTIONAL URIDYLYLTRANSFERASE/URIDYLYL-REMOVING ENZYME"/>
    <property type="match status" value="1"/>
</dbReference>
<dbReference type="KEGG" id="mtw:CQW49_19400"/>
<dbReference type="CDD" id="cd04899">
    <property type="entry name" value="ACT_ACR-UUR-like_2"/>
    <property type="match status" value="1"/>
</dbReference>
<dbReference type="InterPro" id="IPR006674">
    <property type="entry name" value="HD_domain"/>
</dbReference>
<dbReference type="GO" id="GO:0008773">
    <property type="term" value="F:[protein-PII] uridylyltransferase activity"/>
    <property type="evidence" value="ECO:0007669"/>
    <property type="project" value="UniProtKB-UniRule"/>
</dbReference>
<comment type="catalytic activity">
    <reaction evidence="7">
        <text>[protein-PII]-L-tyrosine + UTP = [protein-PII]-uridylyl-L-tyrosine + diphosphate</text>
        <dbReference type="Rhea" id="RHEA:13673"/>
        <dbReference type="Rhea" id="RHEA-COMP:12147"/>
        <dbReference type="Rhea" id="RHEA-COMP:12148"/>
        <dbReference type="ChEBI" id="CHEBI:33019"/>
        <dbReference type="ChEBI" id="CHEBI:46398"/>
        <dbReference type="ChEBI" id="CHEBI:46858"/>
        <dbReference type="ChEBI" id="CHEBI:90602"/>
        <dbReference type="EC" id="2.7.7.59"/>
    </reaction>
</comment>
<feature type="domain" description="ACT" evidence="9">
    <location>
        <begin position="857"/>
        <end position="937"/>
    </location>
</feature>
<dbReference type="RefSeq" id="WP_024749478.1">
    <property type="nucleotide sequence ID" value="NZ_ADVE02000001.1"/>
</dbReference>
<dbReference type="SUPFAM" id="SSF81593">
    <property type="entry name" value="Nucleotidyltransferase substrate binding subunit/domain"/>
    <property type="match status" value="1"/>
</dbReference>
<dbReference type="SUPFAM" id="SSF55021">
    <property type="entry name" value="ACT-like"/>
    <property type="match status" value="2"/>
</dbReference>
<dbReference type="InterPro" id="IPR003607">
    <property type="entry name" value="HD/PDEase_dom"/>
</dbReference>
<accession>A0A2D2D4N3</accession>
<dbReference type="Gene3D" id="1.10.3090.10">
    <property type="entry name" value="cca-adding enzyme, domain 2"/>
    <property type="match status" value="1"/>
</dbReference>
<evidence type="ECO:0000256" key="3">
    <source>
        <dbReference type="ARBA" id="ARBA00022737"/>
    </source>
</evidence>
<evidence type="ECO:0000256" key="8">
    <source>
        <dbReference type="SAM" id="MobiDB-lite"/>
    </source>
</evidence>
<dbReference type="Pfam" id="PF24931">
    <property type="entry name" value="ACT_ACR9_3rd"/>
    <property type="match status" value="1"/>
</dbReference>
<proteinExistence type="inferred from homology"/>
<comment type="function">
    <text evidence="7">Modifies, by uridylylation and deuridylylation, the PII regulatory proteins (GlnB and homologs), in response to the nitrogen status of the cell that GlnD senses through the glutamine level. Under low glutamine levels, catalyzes the conversion of the PII proteins and UTP to PII-UMP and PPi, while under higher glutamine levels, GlnD hydrolyzes PII-UMP to PII and UMP (deuridylylation). Thus, controls uridylylation state and activity of the PII proteins, and plays an important role in the regulation of nitrogen metabolism.</text>
</comment>
<feature type="domain" description="ACT" evidence="9">
    <location>
        <begin position="747"/>
        <end position="830"/>
    </location>
</feature>
<name>A0A2D2D4N3_METT3</name>
<feature type="region of interest" description="Disordered" evidence="8">
    <location>
        <begin position="1"/>
        <end position="26"/>
    </location>
</feature>
<dbReference type="SUPFAM" id="SSF81301">
    <property type="entry name" value="Nucleotidyltransferase"/>
    <property type="match status" value="1"/>
</dbReference>
<organism evidence="11 12">
    <name type="scientific">Methylosinus trichosporium (strain ATCC 35070 / NCIMB 11131 / UNIQEM 75 / OB3b)</name>
    <dbReference type="NCBI Taxonomy" id="595536"/>
    <lineage>
        <taxon>Bacteria</taxon>
        <taxon>Pseudomonadati</taxon>
        <taxon>Pseudomonadota</taxon>
        <taxon>Alphaproteobacteria</taxon>
        <taxon>Hyphomicrobiales</taxon>
        <taxon>Methylocystaceae</taxon>
        <taxon>Methylosinus</taxon>
    </lineage>
</organism>
<dbReference type="NCBIfam" id="TIGR01693">
    <property type="entry name" value="UTase_glnD"/>
    <property type="match status" value="1"/>
</dbReference>
<evidence type="ECO:0000256" key="5">
    <source>
        <dbReference type="ARBA" id="ARBA00022842"/>
    </source>
</evidence>
<evidence type="ECO:0000256" key="4">
    <source>
        <dbReference type="ARBA" id="ARBA00022801"/>
    </source>
</evidence>
<dbReference type="Proteomes" id="UP000230709">
    <property type="component" value="Chromosome"/>
</dbReference>
<dbReference type="InterPro" id="IPR010043">
    <property type="entry name" value="UTase/UR"/>
</dbReference>
<dbReference type="InterPro" id="IPR043519">
    <property type="entry name" value="NT_sf"/>
</dbReference>
<dbReference type="NCBIfam" id="NF003467">
    <property type="entry name" value="PRK05092.1"/>
    <property type="match status" value="1"/>
</dbReference>
<keyword evidence="1 7" id="KW-0808">Transferase</keyword>
<dbReference type="SMART" id="SM00471">
    <property type="entry name" value="HDc"/>
    <property type="match status" value="1"/>
</dbReference>
<evidence type="ECO:0000313" key="12">
    <source>
        <dbReference type="Proteomes" id="UP000230709"/>
    </source>
</evidence>
<protein>
    <recommendedName>
        <fullName evidence="7">Bifunctional uridylyltransferase/uridylyl-removing enzyme</fullName>
        <shortName evidence="7">UTase/UR</shortName>
    </recommendedName>
    <alternativeName>
        <fullName evidence="7">Bifunctional [protein-PII] modification enzyme</fullName>
    </alternativeName>
    <alternativeName>
        <fullName evidence="7">Bifunctional nitrogen sensor protein</fullName>
    </alternativeName>
    <domain>
        <recommendedName>
            <fullName evidence="7">[Protein-PII] uridylyltransferase</fullName>
            <shortName evidence="7">PII uridylyltransferase</shortName>
            <shortName evidence="7">UTase</shortName>
            <ecNumber evidence="7">2.7.7.59</ecNumber>
        </recommendedName>
    </domain>
    <domain>
        <recommendedName>
            <fullName evidence="7">[Protein-PII]-UMP uridylyl-removing enzyme</fullName>
            <shortName evidence="7">UR</shortName>
            <ecNumber evidence="7">3.1.4.-</ecNumber>
        </recommendedName>
    </domain>
</protein>
<dbReference type="HAMAP" id="MF_00277">
    <property type="entry name" value="PII_uridylyl_transf"/>
    <property type="match status" value="1"/>
</dbReference>
<dbReference type="PIRSF" id="PIRSF006288">
    <property type="entry name" value="PII_uridyltransf"/>
    <property type="match status" value="1"/>
</dbReference>
<dbReference type="EMBL" id="CP023737">
    <property type="protein sequence ID" value="ATQ69809.1"/>
    <property type="molecule type" value="Genomic_DNA"/>
</dbReference>
<reference evidence="12" key="1">
    <citation type="submission" date="2017-10" db="EMBL/GenBank/DDBJ databases">
        <title>Completed PacBio SMRT sequence of Methylosinus trichosporium OB3b reveals presence of a third large plasmid.</title>
        <authorList>
            <person name="Charles T.C."/>
            <person name="Lynch M.D.J."/>
            <person name="Heil J.R."/>
            <person name="Cheng J."/>
        </authorList>
    </citation>
    <scope>NUCLEOTIDE SEQUENCE [LARGE SCALE GENOMIC DNA]</scope>
    <source>
        <strain evidence="12">OB3b</strain>
    </source>
</reference>
<comment type="cofactor">
    <cofactor evidence="7">
        <name>Mg(2+)</name>
        <dbReference type="ChEBI" id="CHEBI:18420"/>
    </cofactor>
</comment>
<keyword evidence="6 7" id="KW-0511">Multifunctional enzyme</keyword>
<dbReference type="Gene3D" id="3.30.460.10">
    <property type="entry name" value="Beta Polymerase, domain 2"/>
    <property type="match status" value="1"/>
</dbReference>
<evidence type="ECO:0000259" key="10">
    <source>
        <dbReference type="PROSITE" id="PS51831"/>
    </source>
</evidence>
<dbReference type="InterPro" id="IPR045865">
    <property type="entry name" value="ACT-like_dom_sf"/>
</dbReference>
<keyword evidence="4 7" id="KW-0378">Hydrolase</keyword>
<feature type="compositionally biased region" description="Basic and acidic residues" evidence="8">
    <location>
        <begin position="1"/>
        <end position="12"/>
    </location>
</feature>
<dbReference type="EC" id="3.1.4.-" evidence="7"/>
<dbReference type="InterPro" id="IPR002934">
    <property type="entry name" value="Polymerase_NTP_transf_dom"/>
</dbReference>
<dbReference type="CDD" id="cd00077">
    <property type="entry name" value="HDc"/>
    <property type="match status" value="1"/>
</dbReference>
<feature type="domain" description="HD" evidence="10">
    <location>
        <begin position="507"/>
        <end position="629"/>
    </location>
</feature>
<dbReference type="InterPro" id="IPR013546">
    <property type="entry name" value="PII_UdlTrfase/GS_AdlTrfase"/>
</dbReference>
<evidence type="ECO:0000256" key="1">
    <source>
        <dbReference type="ARBA" id="ARBA00022679"/>
    </source>
</evidence>
<dbReference type="InterPro" id="IPR002912">
    <property type="entry name" value="ACT_dom"/>
</dbReference>
<dbReference type="PROSITE" id="PS51671">
    <property type="entry name" value="ACT"/>
    <property type="match status" value="2"/>
</dbReference>
<dbReference type="CDD" id="cd04900">
    <property type="entry name" value="ACT_UUR-like_1"/>
    <property type="match status" value="1"/>
</dbReference>
<comment type="similarity">
    <text evidence="7">Belongs to the GlnD family.</text>
</comment>
<comment type="activity regulation">
    <text evidence="7">Uridylyltransferase (UTase) activity is inhibited by glutamine, while glutamine activates uridylyl-removing (UR) activity.</text>
</comment>
<dbReference type="SUPFAM" id="SSF81891">
    <property type="entry name" value="Poly A polymerase C-terminal region-like"/>
    <property type="match status" value="1"/>
</dbReference>
<comment type="domain">
    <text evidence="7">Has four distinct domains: an N-terminal nucleotidyltransferase (NT) domain responsible for UTase activity, a central HD domain that encodes UR activity, and two C-terminal ACT domains that seem to have a role in glutamine sensing.</text>
</comment>
<dbReference type="PROSITE" id="PS51831">
    <property type="entry name" value="HD"/>
    <property type="match status" value="1"/>
</dbReference>
<feature type="region of interest" description="Uridylyltransferase" evidence="7">
    <location>
        <begin position="1"/>
        <end position="389"/>
    </location>
</feature>
<keyword evidence="5 7" id="KW-0460">Magnesium</keyword>
<dbReference type="Pfam" id="PF08335">
    <property type="entry name" value="GlnD_UR_UTase"/>
    <property type="match status" value="1"/>
</dbReference>
<gene>
    <name evidence="7" type="primary">glnD</name>
    <name evidence="11" type="ORF">CQW49_19400</name>
</gene>
<evidence type="ECO:0000256" key="7">
    <source>
        <dbReference type="HAMAP-Rule" id="MF_00277"/>
    </source>
</evidence>
<dbReference type="STRING" id="595536.GCA_000178815_01312"/>
<evidence type="ECO:0000256" key="2">
    <source>
        <dbReference type="ARBA" id="ARBA00022695"/>
    </source>
</evidence>
<keyword evidence="3" id="KW-0677">Repeat</keyword>
<sequence length="946" mass="104605">MHVTRALDEQRHQASPPSHPRPPAAAGLRASLGGAIDALCAEAKPGAPPRAAVVERLRAALADGHAAARAYLDAGGKGMACARYLSDLEDEIIGAIYDYVVRFVYVADNPTFAERLTIVAVGGYGRGTLAPGSDIDLLFLLPYKQTPWGESVVEAILYILWDLRQKVGHSSRSVAECLRQARADVTIRTTILEARFILGSAELYRELTTSFEREIMRGDTRAFVAAKLAERDQRVSRAGSSRYLVEPNVKEGKGGLRDLHTLFWIAKYVYRVREPEELVAAGLFSSAELALFQRCEEFLWRVRCMLHFLTGRAEERLSFDMQPTLAARFGYHDRAGLSRTERFMKHYFLVAKDVGDLTAIVCAALEEREAKPRAMLDRVLGRLKRRAQKLPAGDFSVDHDRVRVADEQVFERDPVNILRLFSIADRHALAIHPDAVRAVTRALRRIDANLRADKEANRLFLDILTSHNMTEIVLRRMNETGVLGRFIPEFGRIVAMMQFNMYHHYTVDEHLLRAVGALAALESGRGPAQAALAADILPTIANRKALYLGLLLHDIAKGRKEDHSHAGARIAHSLCPRLGFTPAETDTVAWLVQHHLLMSSIAQSRDLSDRRTIENFAASVQTMERLKMLLVLTMCDIYAVGPGVLDAWKAQLLNVLYWETEVVLGGGHSAADRKSRVAFAKEELRAALGEWGAAEFDAYAQRHYSAYWLKADLPRKVRHARLLRELNNAQAPLATTVDLDTKSGAVELTVVAQDHRRLLSIIAGACAASGANIVDAHIFTTADGLALDTIFFSRAFPLDEDETRRARRVADYIEKALRGEIAISEAVAARSAKDRSLAFDIAPDIVIDNSFSNVATVIEVSGLDRVGLLFDLTNAISNLNLNIGSAHIVTFGERAVDSFYVTDLTGGKILSASRQATIKRQLLEVFAPAREKRARAREAGGTPAQP</sequence>
<comment type="catalytic activity">
    <reaction evidence="7">
        <text>[protein-PII]-uridylyl-L-tyrosine + H2O = [protein-PII]-L-tyrosine + UMP + H(+)</text>
        <dbReference type="Rhea" id="RHEA:48600"/>
        <dbReference type="Rhea" id="RHEA-COMP:12147"/>
        <dbReference type="Rhea" id="RHEA-COMP:12148"/>
        <dbReference type="ChEBI" id="CHEBI:15377"/>
        <dbReference type="ChEBI" id="CHEBI:15378"/>
        <dbReference type="ChEBI" id="CHEBI:46858"/>
        <dbReference type="ChEBI" id="CHEBI:57865"/>
        <dbReference type="ChEBI" id="CHEBI:90602"/>
    </reaction>
</comment>
<evidence type="ECO:0000259" key="9">
    <source>
        <dbReference type="PROSITE" id="PS51671"/>
    </source>
</evidence>
<dbReference type="GO" id="GO:0006808">
    <property type="term" value="P:regulation of nitrogen utilization"/>
    <property type="evidence" value="ECO:0007669"/>
    <property type="project" value="UniProtKB-UniRule"/>
</dbReference>
<keyword evidence="2 7" id="KW-0548">Nucleotidyltransferase</keyword>
<dbReference type="Pfam" id="PF01909">
    <property type="entry name" value="NTP_transf_2"/>
    <property type="match status" value="1"/>
</dbReference>
<dbReference type="CDD" id="cd05401">
    <property type="entry name" value="NT_GlnE_GlnD_like"/>
    <property type="match status" value="1"/>
</dbReference>
<dbReference type="EC" id="2.7.7.59" evidence="7"/>
<dbReference type="PANTHER" id="PTHR47320:SF1">
    <property type="entry name" value="BIFUNCTIONAL URIDYLYLTRANSFERASE_URIDYLYL-REMOVING ENZYME"/>
    <property type="match status" value="1"/>
</dbReference>
<evidence type="ECO:0000313" key="11">
    <source>
        <dbReference type="EMBL" id="ATQ69809.1"/>
    </source>
</evidence>